<proteinExistence type="predicted"/>
<gene>
    <name evidence="4" type="ORF">GCM10011273_15890</name>
</gene>
<sequence length="1363" mass="146397">MRKLGLIAALCAYASVFGGSVAYSQSAPHSVAPPSVSTIDDNGVDLVNKTFNVNSNLTTISIGDGFSRAIGNNRRRDNWTITLHSSGGYNVSTGDSSEKFTQSGVNFVNAESSGSTLENGSVANTYKYSSRNGDVFIFDASLATTYGIDANKGFATSITKADGEVITFSYKSEMIQDEVDPRGGLIRATRLRSVSSSKGYMLHYDYASDVMGSGTDFTITKVTAINTSVDYCAPTADACPTFSQIWPNVTYGTVVTAVDGATVNLGGGTSTNIIGNPVSRTITYTNGSKDIYTISGNNATYTNQVGTWSYAWVTSGTTVTLTITDPLSRTRVLTFNSTQKLILTDKNALNQTTSYQYDTYGRTTRVTYPEGNYTAYTYDARGNITEERVVAKSGSGLADLVTSYGYDSVCSNIKKCNKPNTVTDYAGKTTDYTYDGNGLLLSVTSPAPSVGAVRPQARYGYAQVPTYSKNSSGVLVQAGSIWAQTIIATCKTLASCASTADELVTEFIYTGSNNLQPTTVKKRAADNSLVALTTLTYDNIGNVISENGPKSGDGDKTVYFYDGVRREIGRISGDPDGAGALRSKAVRTTYDTMGRATKVETGVANGQTLGDLNSIAVIQKQEATYDLIGRVILAKATVYTPANLSGKIVSLAQTTYDNANQITCTAERLNPTTYGTLPSSACSLATAGTDGPDRITQFTYDNIGRVTKSTVGLGTAETSDIDKTFTTNGQLATLKDGRGNLTTYEYDGFDRNLKVRYPTAANGAVSSTTDYDGKTYDAYGRVTTVRRRDGQTFTLTYDDLHRVSTTSLGENYYYNNLNEVTIVATPGQSIWYTYDTFGRATNENTNGLSLSYEYDISGNVTRMTWPDSFYVTYEYNAGGYLNLVKENGTNSLLSYAYSDYGLFSLTRENGVVTTYGIDEGARLGTLSHDLSGTTHDQVIGLLYSESSQIKQRTMSNNAYEWNYVPASRGYTHNGLNQMATVTGATFTYDGRGNLTSDGAVTFGYDILNRLTSVSTGVNVSYDSVGRIWQTSSTLGGATRFLNSGNSVVAEYNGSNVLQRKYIHGADGGAPEVWYEGSGTTDKRFLVSDERGSVVSVTNSTGTSIATNTYDEFGIPGAGNAGRFQYAGQMWLPELGLYYYKARYYSPTIGRFMQPDPIGYGDGMNIYSYVANDPINMVDPSGLAKLPLLWEDDPEPIVTVTVRACVADLCVTPSQLGPDGICGAAPGLCESNLQEPITEVIVNIKLPKENESKACKVAKGISARTDHKIKSWDKNNPHRRNNPEVMAHGAATARSRLDVAKTAQGNIDNPVAQIGVGAGAARVHPILGAAYTGWTGVWSWEQGDATETAAAYDNKLNEIASCGK</sequence>
<dbReference type="Pfam" id="PF25023">
    <property type="entry name" value="TEN_YD-shell"/>
    <property type="match status" value="1"/>
</dbReference>
<feature type="domain" description="Teneurin-like YD-shell" evidence="3">
    <location>
        <begin position="973"/>
        <end position="1173"/>
    </location>
</feature>
<feature type="signal peptide" evidence="2">
    <location>
        <begin position="1"/>
        <end position="22"/>
    </location>
</feature>
<dbReference type="NCBIfam" id="TIGR01643">
    <property type="entry name" value="YD_repeat_2x"/>
    <property type="match status" value="2"/>
</dbReference>
<comment type="caution">
    <text evidence="4">The sequence shown here is derived from an EMBL/GenBank/DDBJ whole genome shotgun (WGS) entry which is preliminary data.</text>
</comment>
<dbReference type="InterPro" id="IPR056823">
    <property type="entry name" value="TEN-like_YD-shell"/>
</dbReference>
<evidence type="ECO:0000259" key="3">
    <source>
        <dbReference type="Pfam" id="PF25023"/>
    </source>
</evidence>
<protein>
    <recommendedName>
        <fullName evidence="3">Teneurin-like YD-shell domain-containing protein</fullName>
    </recommendedName>
</protein>
<dbReference type="InterPro" id="IPR006530">
    <property type="entry name" value="YD"/>
</dbReference>
<reference evidence="4" key="2">
    <citation type="submission" date="2020-09" db="EMBL/GenBank/DDBJ databases">
        <authorList>
            <person name="Sun Q."/>
            <person name="Kim S."/>
        </authorList>
    </citation>
    <scope>NUCLEOTIDE SEQUENCE</scope>
    <source>
        <strain evidence="4">KCTC 32296</strain>
    </source>
</reference>
<dbReference type="Gene3D" id="2.180.10.10">
    <property type="entry name" value="RHS repeat-associated core"/>
    <property type="match status" value="2"/>
</dbReference>
<name>A0A918Q247_9CAUL</name>
<dbReference type="InterPro" id="IPR050708">
    <property type="entry name" value="T6SS_VgrG/RHS"/>
</dbReference>
<dbReference type="PANTHER" id="PTHR32305:SF15">
    <property type="entry name" value="PROTEIN RHSA-RELATED"/>
    <property type="match status" value="1"/>
</dbReference>
<reference evidence="4" key="1">
    <citation type="journal article" date="2014" name="Int. J. Syst. Evol. Microbiol.">
        <title>Complete genome sequence of Corynebacterium casei LMG S-19264T (=DSM 44701T), isolated from a smear-ripened cheese.</title>
        <authorList>
            <consortium name="US DOE Joint Genome Institute (JGI-PGF)"/>
            <person name="Walter F."/>
            <person name="Albersmeier A."/>
            <person name="Kalinowski J."/>
            <person name="Ruckert C."/>
        </authorList>
    </citation>
    <scope>NUCLEOTIDE SEQUENCE</scope>
    <source>
        <strain evidence="4">KCTC 32296</strain>
    </source>
</reference>
<dbReference type="RefSeq" id="WP_189485822.1">
    <property type="nucleotide sequence ID" value="NZ_BMZB01000001.1"/>
</dbReference>
<keyword evidence="1" id="KW-0677">Repeat</keyword>
<keyword evidence="2" id="KW-0732">Signal</keyword>
<feature type="chain" id="PRO_5037825809" description="Teneurin-like YD-shell domain-containing protein" evidence="2">
    <location>
        <begin position="23"/>
        <end position="1363"/>
    </location>
</feature>
<evidence type="ECO:0000256" key="1">
    <source>
        <dbReference type="ARBA" id="ARBA00022737"/>
    </source>
</evidence>
<dbReference type="PANTHER" id="PTHR32305">
    <property type="match status" value="1"/>
</dbReference>
<dbReference type="InterPro" id="IPR022385">
    <property type="entry name" value="Rhs_assc_core"/>
</dbReference>
<accession>A0A918Q247</accession>
<dbReference type="NCBIfam" id="TIGR03696">
    <property type="entry name" value="Rhs_assc_core"/>
    <property type="match status" value="1"/>
</dbReference>
<evidence type="ECO:0000256" key="2">
    <source>
        <dbReference type="SAM" id="SignalP"/>
    </source>
</evidence>
<dbReference type="InterPro" id="IPR031325">
    <property type="entry name" value="RHS_repeat"/>
</dbReference>
<keyword evidence="5" id="KW-1185">Reference proteome</keyword>
<dbReference type="Pfam" id="PF05593">
    <property type="entry name" value="RHS_repeat"/>
    <property type="match status" value="3"/>
</dbReference>
<evidence type="ECO:0000313" key="4">
    <source>
        <dbReference type="EMBL" id="GGZ30441.1"/>
    </source>
</evidence>
<dbReference type="EMBL" id="BMZB01000001">
    <property type="protein sequence ID" value="GGZ30441.1"/>
    <property type="molecule type" value="Genomic_DNA"/>
</dbReference>
<dbReference type="Proteomes" id="UP000662572">
    <property type="component" value="Unassembled WGS sequence"/>
</dbReference>
<organism evidence="4 5">
    <name type="scientific">Asticcacaulis endophyticus</name>
    <dbReference type="NCBI Taxonomy" id="1395890"/>
    <lineage>
        <taxon>Bacteria</taxon>
        <taxon>Pseudomonadati</taxon>
        <taxon>Pseudomonadota</taxon>
        <taxon>Alphaproteobacteria</taxon>
        <taxon>Caulobacterales</taxon>
        <taxon>Caulobacteraceae</taxon>
        <taxon>Asticcacaulis</taxon>
    </lineage>
</organism>
<evidence type="ECO:0000313" key="5">
    <source>
        <dbReference type="Proteomes" id="UP000662572"/>
    </source>
</evidence>